<organism evidence="1">
    <name type="scientific">hydrothermal vent metagenome</name>
    <dbReference type="NCBI Taxonomy" id="652676"/>
    <lineage>
        <taxon>unclassified sequences</taxon>
        <taxon>metagenomes</taxon>
        <taxon>ecological metagenomes</taxon>
    </lineage>
</organism>
<name>A0A3B0YTZ6_9ZZZZ</name>
<sequence>MNVIEGEKAMQKLSRSDLYSLEEYAILRTEFRQQVMAHKKNRRVPLGNIAALYFEDRLTMQYQIQEMLRIERIFESEGIQEELDAYNPLIPDGKNLKATFMVEVTDEDERRHKLAELKGVEDEVWLRVEGFDPVFAIADEDMERENAEKTSSVHFMRFELTAEMVDAAKQGAALGAGISHAACTVQLEPLPENIRIALVADFD</sequence>
<evidence type="ECO:0008006" key="2">
    <source>
        <dbReference type="Google" id="ProtNLM"/>
    </source>
</evidence>
<gene>
    <name evidence="1" type="ORF">MNBD_GAMMA14-1218</name>
</gene>
<evidence type="ECO:0000313" key="1">
    <source>
        <dbReference type="EMBL" id="VAW82891.1"/>
    </source>
</evidence>
<proteinExistence type="predicted"/>
<accession>A0A3B0YTZ6</accession>
<dbReference type="Pfam" id="PF12007">
    <property type="entry name" value="DUF3501"/>
    <property type="match status" value="1"/>
</dbReference>
<reference evidence="1" key="1">
    <citation type="submission" date="2018-06" db="EMBL/GenBank/DDBJ databases">
        <authorList>
            <person name="Zhirakovskaya E."/>
        </authorList>
    </citation>
    <scope>NUCLEOTIDE SEQUENCE</scope>
</reference>
<dbReference type="InterPro" id="IPR021890">
    <property type="entry name" value="DUF3501"/>
</dbReference>
<protein>
    <recommendedName>
        <fullName evidence="2">DUF3501 domain-containing protein</fullName>
    </recommendedName>
</protein>
<dbReference type="EMBL" id="UOFM01000495">
    <property type="protein sequence ID" value="VAW82891.1"/>
    <property type="molecule type" value="Genomic_DNA"/>
</dbReference>
<dbReference type="AlphaFoldDB" id="A0A3B0YTZ6"/>